<evidence type="ECO:0000313" key="4">
    <source>
        <dbReference type="EMBL" id="MBB2901873.1"/>
    </source>
</evidence>
<keyword evidence="4" id="KW-0687">Ribonucleoprotein</keyword>
<dbReference type="CDD" id="cd04301">
    <property type="entry name" value="NAT_SF"/>
    <property type="match status" value="1"/>
</dbReference>
<keyword evidence="2" id="KW-0012">Acyltransferase</keyword>
<sequence length="133" mass="14321">MIRTFAPGDLPEVLDVWRAGGRDPLPAAELDAVAANAPDLLLVADEPGAGVVGVVVGTTDARRGWIHRLAVLPAHRRRGLAGALVAELERRFAARGLTRVNLLVLPGDEDAQRFWARRGYASCPDVLRTRDLA</sequence>
<dbReference type="PANTHER" id="PTHR43877">
    <property type="entry name" value="AMINOALKYLPHOSPHONATE N-ACETYLTRANSFERASE-RELATED-RELATED"/>
    <property type="match status" value="1"/>
</dbReference>
<dbReference type="InterPro" id="IPR000182">
    <property type="entry name" value="GNAT_dom"/>
</dbReference>
<accession>A0A7W4TNL9</accession>
<dbReference type="Gene3D" id="3.40.630.30">
    <property type="match status" value="1"/>
</dbReference>
<proteinExistence type="predicted"/>
<name>A0A7W4TNL9_KINRA</name>
<reference evidence="4 5" key="1">
    <citation type="submission" date="2020-08" db="EMBL/GenBank/DDBJ databases">
        <title>The Agave Microbiome: Exploring the role of microbial communities in plant adaptations to desert environments.</title>
        <authorList>
            <person name="Partida-Martinez L.P."/>
        </authorList>
    </citation>
    <scope>NUCLEOTIDE SEQUENCE [LARGE SCALE GENOMIC DNA]</scope>
    <source>
        <strain evidence="4 5">AS2.23</strain>
    </source>
</reference>
<dbReference type="AlphaFoldDB" id="A0A7W4TNL9"/>
<dbReference type="InterPro" id="IPR050832">
    <property type="entry name" value="Bact_Acetyltransf"/>
</dbReference>
<dbReference type="GO" id="GO:0016747">
    <property type="term" value="F:acyltransferase activity, transferring groups other than amino-acyl groups"/>
    <property type="evidence" value="ECO:0007669"/>
    <property type="project" value="InterPro"/>
</dbReference>
<evidence type="ECO:0000313" key="5">
    <source>
        <dbReference type="Proteomes" id="UP000533269"/>
    </source>
</evidence>
<dbReference type="RefSeq" id="WP_221183706.1">
    <property type="nucleotide sequence ID" value="NZ_JACHVY010000002.1"/>
</dbReference>
<dbReference type="Proteomes" id="UP000533269">
    <property type="component" value="Unassembled WGS sequence"/>
</dbReference>
<keyword evidence="4" id="KW-0689">Ribosomal protein</keyword>
<dbReference type="GO" id="GO:0005840">
    <property type="term" value="C:ribosome"/>
    <property type="evidence" value="ECO:0007669"/>
    <property type="project" value="UniProtKB-KW"/>
</dbReference>
<evidence type="ECO:0000256" key="1">
    <source>
        <dbReference type="ARBA" id="ARBA00022679"/>
    </source>
</evidence>
<keyword evidence="1" id="KW-0808">Transferase</keyword>
<organism evidence="4 5">
    <name type="scientific">Kineococcus radiotolerans</name>
    <dbReference type="NCBI Taxonomy" id="131568"/>
    <lineage>
        <taxon>Bacteria</taxon>
        <taxon>Bacillati</taxon>
        <taxon>Actinomycetota</taxon>
        <taxon>Actinomycetes</taxon>
        <taxon>Kineosporiales</taxon>
        <taxon>Kineosporiaceae</taxon>
        <taxon>Kineococcus</taxon>
    </lineage>
</organism>
<evidence type="ECO:0000256" key="2">
    <source>
        <dbReference type="ARBA" id="ARBA00023315"/>
    </source>
</evidence>
<gene>
    <name evidence="4" type="ORF">FHR75_002688</name>
</gene>
<comment type="caution">
    <text evidence="4">The sequence shown here is derived from an EMBL/GenBank/DDBJ whole genome shotgun (WGS) entry which is preliminary data.</text>
</comment>
<dbReference type="PANTHER" id="PTHR43877:SF2">
    <property type="entry name" value="AMINOALKYLPHOSPHONATE N-ACETYLTRANSFERASE-RELATED"/>
    <property type="match status" value="1"/>
</dbReference>
<dbReference type="Pfam" id="PF00583">
    <property type="entry name" value="Acetyltransf_1"/>
    <property type="match status" value="1"/>
</dbReference>
<protein>
    <submittedName>
        <fullName evidence="4">Ribosomal protein S18 acetylase RimI-like enzyme</fullName>
    </submittedName>
</protein>
<dbReference type="InterPro" id="IPR016181">
    <property type="entry name" value="Acyl_CoA_acyltransferase"/>
</dbReference>
<reference evidence="4 5" key="2">
    <citation type="submission" date="2020-08" db="EMBL/GenBank/DDBJ databases">
        <authorList>
            <person name="Partida-Martinez L."/>
            <person name="Huntemann M."/>
            <person name="Clum A."/>
            <person name="Wang J."/>
            <person name="Palaniappan K."/>
            <person name="Ritter S."/>
            <person name="Chen I.-M."/>
            <person name="Stamatis D."/>
            <person name="Reddy T."/>
            <person name="O'Malley R."/>
            <person name="Daum C."/>
            <person name="Shapiro N."/>
            <person name="Ivanova N."/>
            <person name="Kyrpides N."/>
            <person name="Woyke T."/>
        </authorList>
    </citation>
    <scope>NUCLEOTIDE SEQUENCE [LARGE SCALE GENOMIC DNA]</scope>
    <source>
        <strain evidence="4 5">AS2.23</strain>
    </source>
</reference>
<evidence type="ECO:0000259" key="3">
    <source>
        <dbReference type="PROSITE" id="PS51186"/>
    </source>
</evidence>
<dbReference type="EMBL" id="JACHVY010000002">
    <property type="protein sequence ID" value="MBB2901873.1"/>
    <property type="molecule type" value="Genomic_DNA"/>
</dbReference>
<dbReference type="PROSITE" id="PS51186">
    <property type="entry name" value="GNAT"/>
    <property type="match status" value="1"/>
</dbReference>
<dbReference type="SUPFAM" id="SSF55729">
    <property type="entry name" value="Acyl-CoA N-acyltransferases (Nat)"/>
    <property type="match status" value="1"/>
</dbReference>
<feature type="domain" description="N-acetyltransferase" evidence="3">
    <location>
        <begin position="1"/>
        <end position="133"/>
    </location>
</feature>